<feature type="region of interest" description="Disordered" evidence="1">
    <location>
        <begin position="176"/>
        <end position="196"/>
    </location>
</feature>
<keyword evidence="3" id="KW-1185">Reference proteome</keyword>
<evidence type="ECO:0000313" key="2">
    <source>
        <dbReference type="EMBL" id="SFF32399.1"/>
    </source>
</evidence>
<sequence>MPASMAMSTTDCLRQVIANTLQIDAAGLQATIGHLVVATSAEHPAAPADARSVHDAAAGITVLLADRIPAGQEAQALAAEIELNHGRQAVHAVLGELADELLGSDSNRKLAESADESMQDVIDDVLERGEKYGFQPDEDMVREAVEESANLLNIELTEEQIREACERVMRPRERQEAVEDRNANRMSPAWSDEHREAANREGWDIWDTSGSECGPWQIQRFDEAHENPGAQLDSDDDALRIVVSGSAPHHEAARQFIKAHSTQEWEVLERIIQKMGKVQDDAKEAVKRQLKEAMRCATESGLFDDMANDVHPDTINHFCDAVDDLEIRKEQGNVESAKVKPVLQEADSNPFVTSRTVHFAEVSYWWEDGKVHDDDYKIKVNAALNKAAEAAAKKHDVMRDIGYCCQWEGLQFVGETLTQVVAAANDVSKALARFKGVKPLPFNVPEMGASRDDSPSPSM</sequence>
<evidence type="ECO:0000313" key="3">
    <source>
        <dbReference type="Proteomes" id="UP000199119"/>
    </source>
</evidence>
<protein>
    <submittedName>
        <fullName evidence="2">Uncharacterized protein</fullName>
    </submittedName>
</protein>
<gene>
    <name evidence="2" type="ORF">SAMN04489711_13011</name>
</gene>
<accession>A0A1I2HR88</accession>
<proteinExistence type="predicted"/>
<dbReference type="Proteomes" id="UP000199119">
    <property type="component" value="Unassembled WGS sequence"/>
</dbReference>
<name>A0A1I2HR88_9BURK</name>
<reference evidence="3" key="1">
    <citation type="submission" date="2016-10" db="EMBL/GenBank/DDBJ databases">
        <authorList>
            <person name="Varghese N."/>
            <person name="Submissions S."/>
        </authorList>
    </citation>
    <scope>NUCLEOTIDE SEQUENCE [LARGE SCALE GENOMIC DNA]</scope>
    <source>
        <strain evidence="3">DSM 27981</strain>
    </source>
</reference>
<dbReference type="EMBL" id="FONX01000030">
    <property type="protein sequence ID" value="SFF32399.1"/>
    <property type="molecule type" value="Genomic_DNA"/>
</dbReference>
<evidence type="ECO:0000256" key="1">
    <source>
        <dbReference type="SAM" id="MobiDB-lite"/>
    </source>
</evidence>
<dbReference type="AlphaFoldDB" id="A0A1I2HR88"/>
<dbReference type="RefSeq" id="WP_175518589.1">
    <property type="nucleotide sequence ID" value="NZ_FONX01000030.1"/>
</dbReference>
<organism evidence="2 3">
    <name type="scientific">Paracidovorax wautersii</name>
    <dbReference type="NCBI Taxonomy" id="1177982"/>
    <lineage>
        <taxon>Bacteria</taxon>
        <taxon>Pseudomonadati</taxon>
        <taxon>Pseudomonadota</taxon>
        <taxon>Betaproteobacteria</taxon>
        <taxon>Burkholderiales</taxon>
        <taxon>Comamonadaceae</taxon>
        <taxon>Paracidovorax</taxon>
    </lineage>
</organism>